<dbReference type="AlphaFoldDB" id="A0A0D7BAK2"/>
<dbReference type="Pfam" id="PF00018">
    <property type="entry name" value="SH3_1"/>
    <property type="match status" value="1"/>
</dbReference>
<feature type="compositionally biased region" description="Gly residues" evidence="5">
    <location>
        <begin position="243"/>
        <end position="253"/>
    </location>
</feature>
<dbReference type="PROSITE" id="PS50002">
    <property type="entry name" value="SH3"/>
    <property type="match status" value="1"/>
</dbReference>
<evidence type="ECO:0000256" key="4">
    <source>
        <dbReference type="PROSITE-ProRule" id="PRU00192"/>
    </source>
</evidence>
<dbReference type="InterPro" id="IPR001452">
    <property type="entry name" value="SH3_domain"/>
</dbReference>
<evidence type="ECO:0000256" key="2">
    <source>
        <dbReference type="ARBA" id="ARBA00022443"/>
    </source>
</evidence>
<evidence type="ECO:0000256" key="3">
    <source>
        <dbReference type="ARBA" id="ARBA00022490"/>
    </source>
</evidence>
<dbReference type="GO" id="GO:0051666">
    <property type="term" value="P:actin cortical patch localization"/>
    <property type="evidence" value="ECO:0007669"/>
    <property type="project" value="InterPro"/>
</dbReference>
<dbReference type="PRINTS" id="PR00452">
    <property type="entry name" value="SH3DOMAIN"/>
</dbReference>
<feature type="compositionally biased region" description="Pro residues" evidence="5">
    <location>
        <begin position="141"/>
        <end position="150"/>
    </location>
</feature>
<evidence type="ECO:0000313" key="8">
    <source>
        <dbReference type="Proteomes" id="UP000054007"/>
    </source>
</evidence>
<evidence type="ECO:0000256" key="1">
    <source>
        <dbReference type="ARBA" id="ARBA00004496"/>
    </source>
</evidence>
<protein>
    <submittedName>
        <fullName evidence="7">SH3-domain-containing protein</fullName>
    </submittedName>
</protein>
<dbReference type="Proteomes" id="UP000054007">
    <property type="component" value="Unassembled WGS sequence"/>
</dbReference>
<dbReference type="PANTHER" id="PTHR47174:SF3">
    <property type="entry name" value="BRIDGING INTEGRATOR 3"/>
    <property type="match status" value="1"/>
</dbReference>
<dbReference type="InterPro" id="IPR046982">
    <property type="entry name" value="BIN3/RVS161-like"/>
</dbReference>
<feature type="compositionally biased region" description="Pro residues" evidence="5">
    <location>
        <begin position="158"/>
        <end position="207"/>
    </location>
</feature>
<keyword evidence="8" id="KW-1185">Reference proteome</keyword>
<name>A0A0D7BAK2_9AGAR</name>
<feature type="compositionally biased region" description="Gly residues" evidence="5">
    <location>
        <begin position="222"/>
        <end position="233"/>
    </location>
</feature>
<dbReference type="STRING" id="1314674.A0A0D7BAK2"/>
<dbReference type="Gene3D" id="2.30.30.40">
    <property type="entry name" value="SH3 Domains"/>
    <property type="match status" value="1"/>
</dbReference>
<proteinExistence type="predicted"/>
<dbReference type="SUPFAM" id="SSF50044">
    <property type="entry name" value="SH3-domain"/>
    <property type="match status" value="1"/>
</dbReference>
<dbReference type="GO" id="GO:0005737">
    <property type="term" value="C:cytoplasm"/>
    <property type="evidence" value="ECO:0007669"/>
    <property type="project" value="UniProtKB-SubCell"/>
</dbReference>
<dbReference type="EMBL" id="KN880551">
    <property type="protein sequence ID" value="KIY66556.1"/>
    <property type="molecule type" value="Genomic_DNA"/>
</dbReference>
<accession>A0A0D7BAK2</accession>
<dbReference type="FunFam" id="2.30.30.40:FF:000072">
    <property type="entry name" value="Unconventional Myosin IB"/>
    <property type="match status" value="1"/>
</dbReference>
<evidence type="ECO:0000256" key="5">
    <source>
        <dbReference type="SAM" id="MobiDB-lite"/>
    </source>
</evidence>
<dbReference type="GO" id="GO:0015629">
    <property type="term" value="C:actin cytoskeleton"/>
    <property type="evidence" value="ECO:0007669"/>
    <property type="project" value="TreeGrafter"/>
</dbReference>
<feature type="region of interest" description="Disordered" evidence="5">
    <location>
        <begin position="132"/>
        <end position="255"/>
    </location>
</feature>
<dbReference type="GO" id="GO:0097320">
    <property type="term" value="P:plasma membrane tubulation"/>
    <property type="evidence" value="ECO:0007669"/>
    <property type="project" value="TreeGrafter"/>
</dbReference>
<dbReference type="InterPro" id="IPR036028">
    <property type="entry name" value="SH3-like_dom_sf"/>
</dbReference>
<dbReference type="PANTHER" id="PTHR47174">
    <property type="entry name" value="BRIDGING INTEGRATOR 3"/>
    <property type="match status" value="1"/>
</dbReference>
<dbReference type="GO" id="GO:0006897">
    <property type="term" value="P:endocytosis"/>
    <property type="evidence" value="ECO:0007669"/>
    <property type="project" value="InterPro"/>
</dbReference>
<organism evidence="7 8">
    <name type="scientific">Cylindrobasidium torrendii FP15055 ss-10</name>
    <dbReference type="NCBI Taxonomy" id="1314674"/>
    <lineage>
        <taxon>Eukaryota</taxon>
        <taxon>Fungi</taxon>
        <taxon>Dikarya</taxon>
        <taxon>Basidiomycota</taxon>
        <taxon>Agaricomycotina</taxon>
        <taxon>Agaricomycetes</taxon>
        <taxon>Agaricomycetidae</taxon>
        <taxon>Agaricales</taxon>
        <taxon>Marasmiineae</taxon>
        <taxon>Physalacriaceae</taxon>
        <taxon>Cylindrobasidium</taxon>
    </lineage>
</organism>
<dbReference type="SMART" id="SM00326">
    <property type="entry name" value="SH3"/>
    <property type="match status" value="1"/>
</dbReference>
<feature type="domain" description="SH3" evidence="6">
    <location>
        <begin position="75"/>
        <end position="140"/>
    </location>
</feature>
<evidence type="ECO:0000313" key="7">
    <source>
        <dbReference type="EMBL" id="KIY66556.1"/>
    </source>
</evidence>
<keyword evidence="3" id="KW-0963">Cytoplasm</keyword>
<dbReference type="OrthoDB" id="5983572at2759"/>
<comment type="subcellular location">
    <subcellularLocation>
        <location evidence="1">Cytoplasm</location>
    </subcellularLocation>
</comment>
<sequence>MQGADTQALLNHIITSTRSNIEFLVSQHQLSAQDAQAIIAKLPSVEEPQVAALTNSTQNLLLSRAAPPPPAAPVSSLPKARATWGYNEDRQAQSQDPKDLSFRAGDIIEIVSETNPDWWTGRNNGQEGLFPANYVERLPGNPSPAPPAMPRGPGGYSSPPPSGYNAPPQPSYAPTYHPPAGPPVGYQPPYQPPPQPQYQPYTPPPQPQVVQQQEEPKKSRFGFGGGGGGGSGLGNTLAHSAAGGVGFGAGSAVGSGIINSIF</sequence>
<dbReference type="GO" id="GO:0008289">
    <property type="term" value="F:lipid binding"/>
    <property type="evidence" value="ECO:0007669"/>
    <property type="project" value="TreeGrafter"/>
</dbReference>
<reference evidence="7 8" key="1">
    <citation type="journal article" date="2015" name="Fungal Genet. Biol.">
        <title>Evolution of novel wood decay mechanisms in Agaricales revealed by the genome sequences of Fistulina hepatica and Cylindrobasidium torrendii.</title>
        <authorList>
            <person name="Floudas D."/>
            <person name="Held B.W."/>
            <person name="Riley R."/>
            <person name="Nagy L.G."/>
            <person name="Koehler G."/>
            <person name="Ransdell A.S."/>
            <person name="Younus H."/>
            <person name="Chow J."/>
            <person name="Chiniquy J."/>
            <person name="Lipzen A."/>
            <person name="Tritt A."/>
            <person name="Sun H."/>
            <person name="Haridas S."/>
            <person name="LaButti K."/>
            <person name="Ohm R.A."/>
            <person name="Kues U."/>
            <person name="Blanchette R.A."/>
            <person name="Grigoriev I.V."/>
            <person name="Minto R.E."/>
            <person name="Hibbett D.S."/>
        </authorList>
    </citation>
    <scope>NUCLEOTIDE SEQUENCE [LARGE SCALE GENOMIC DNA]</scope>
    <source>
        <strain evidence="7 8">FP15055 ss-10</strain>
    </source>
</reference>
<dbReference type="PRINTS" id="PR00499">
    <property type="entry name" value="P67PHOX"/>
</dbReference>
<dbReference type="CDD" id="cd00174">
    <property type="entry name" value="SH3"/>
    <property type="match status" value="1"/>
</dbReference>
<evidence type="ECO:0000259" key="6">
    <source>
        <dbReference type="PROSITE" id="PS50002"/>
    </source>
</evidence>
<keyword evidence="2 4" id="KW-0728">SH3 domain</keyword>
<gene>
    <name evidence="7" type="ORF">CYLTODRAFT_431752</name>
</gene>